<evidence type="ECO:0000313" key="2">
    <source>
        <dbReference type="EMBL" id="MCM0621152.1"/>
    </source>
</evidence>
<accession>A0A9X2D989</accession>
<dbReference type="GO" id="GO:0003824">
    <property type="term" value="F:catalytic activity"/>
    <property type="evidence" value="ECO:0007669"/>
    <property type="project" value="InterPro"/>
</dbReference>
<dbReference type="AlphaFoldDB" id="A0A9X2D989"/>
<evidence type="ECO:0000259" key="1">
    <source>
        <dbReference type="PROSITE" id="PS50035"/>
    </source>
</evidence>
<protein>
    <submittedName>
        <fullName evidence="2">Phospholipase D-like domain-containing protein</fullName>
    </submittedName>
</protein>
<dbReference type="GO" id="GO:0006793">
    <property type="term" value="P:phosphorus metabolic process"/>
    <property type="evidence" value="ECO:0007669"/>
    <property type="project" value="UniProtKB-ARBA"/>
</dbReference>
<evidence type="ECO:0000313" key="3">
    <source>
        <dbReference type="Proteomes" id="UP001139485"/>
    </source>
</evidence>
<dbReference type="PROSITE" id="PS50035">
    <property type="entry name" value="PLD"/>
    <property type="match status" value="1"/>
</dbReference>
<organism evidence="2 3">
    <name type="scientific">Nocardioides bruguierae</name>
    <dbReference type="NCBI Taxonomy" id="2945102"/>
    <lineage>
        <taxon>Bacteria</taxon>
        <taxon>Bacillati</taxon>
        <taxon>Actinomycetota</taxon>
        <taxon>Actinomycetes</taxon>
        <taxon>Propionibacteriales</taxon>
        <taxon>Nocardioidaceae</taxon>
        <taxon>Nocardioides</taxon>
    </lineage>
</organism>
<dbReference type="Pfam" id="PF13091">
    <property type="entry name" value="PLDc_2"/>
    <property type="match status" value="1"/>
</dbReference>
<reference evidence="2" key="1">
    <citation type="submission" date="2022-05" db="EMBL/GenBank/DDBJ databases">
        <authorList>
            <person name="Tuo L."/>
        </authorList>
    </citation>
    <scope>NUCLEOTIDE SEQUENCE</scope>
    <source>
        <strain evidence="2">BSK12Z-4</strain>
    </source>
</reference>
<sequence>MDAGGDRVAVFGLSNEAGLPVYVHAKTCVVDGRWASVGSDNLNRRSWTHDSEVAVAVLDSRGSLDDPAPADSFPRVLLRTLVAEHLGCEAEAVPSDPHELFDAMVACADALDEWFAGGADPEPEPESGVRGRVVRRVVGSRPHVREQLAAKVPARLADSWRATSWKDDARARADAEATGIVGRAGVSGTRPPGRLRRLAPPQLNRAQMLWAPMLYEKAFDPDGRPPAGA</sequence>
<proteinExistence type="predicted"/>
<feature type="domain" description="PLD phosphodiesterase" evidence="1">
    <location>
        <begin position="19"/>
        <end position="46"/>
    </location>
</feature>
<dbReference type="Gene3D" id="3.30.870.10">
    <property type="entry name" value="Endonuclease Chain A"/>
    <property type="match status" value="1"/>
</dbReference>
<name>A0A9X2D989_9ACTN</name>
<dbReference type="Proteomes" id="UP001139485">
    <property type="component" value="Unassembled WGS sequence"/>
</dbReference>
<keyword evidence="3" id="KW-1185">Reference proteome</keyword>
<dbReference type="EMBL" id="JAMOIL010000015">
    <property type="protein sequence ID" value="MCM0621152.1"/>
    <property type="molecule type" value="Genomic_DNA"/>
</dbReference>
<dbReference type="InterPro" id="IPR025202">
    <property type="entry name" value="PLD-like_dom"/>
</dbReference>
<dbReference type="SMART" id="SM00155">
    <property type="entry name" value="PLDc"/>
    <property type="match status" value="1"/>
</dbReference>
<gene>
    <name evidence="2" type="ORF">M8330_12720</name>
</gene>
<dbReference type="InterPro" id="IPR001736">
    <property type="entry name" value="PLipase_D/transphosphatidylase"/>
</dbReference>
<dbReference type="SUPFAM" id="SSF56024">
    <property type="entry name" value="Phospholipase D/nuclease"/>
    <property type="match status" value="1"/>
</dbReference>
<comment type="caution">
    <text evidence="2">The sequence shown here is derived from an EMBL/GenBank/DDBJ whole genome shotgun (WGS) entry which is preliminary data.</text>
</comment>